<gene>
    <name evidence="2" type="primary">WBGene00280180</name>
</gene>
<evidence type="ECO:0000313" key="3">
    <source>
        <dbReference type="Proteomes" id="UP000005239"/>
    </source>
</evidence>
<dbReference type="OrthoDB" id="5793381at2759"/>
<accession>A0A8R1UXZ6</accession>
<name>A0A2A6CPM2_PRIPA</name>
<keyword evidence="3" id="KW-1185">Reference proteome</keyword>
<accession>A0A2A6CPM2</accession>
<organism evidence="2 3">
    <name type="scientific">Pristionchus pacificus</name>
    <name type="common">Parasitic nematode worm</name>
    <dbReference type="NCBI Taxonomy" id="54126"/>
    <lineage>
        <taxon>Eukaryota</taxon>
        <taxon>Metazoa</taxon>
        <taxon>Ecdysozoa</taxon>
        <taxon>Nematoda</taxon>
        <taxon>Chromadorea</taxon>
        <taxon>Rhabditida</taxon>
        <taxon>Rhabditina</taxon>
        <taxon>Diplogasteromorpha</taxon>
        <taxon>Diplogasteroidea</taxon>
        <taxon>Neodiplogasteridae</taxon>
        <taxon>Pristionchus</taxon>
    </lineage>
</organism>
<reference evidence="2" key="2">
    <citation type="submission" date="2022-06" db="UniProtKB">
        <authorList>
            <consortium name="EnsemblMetazoa"/>
        </authorList>
    </citation>
    <scope>IDENTIFICATION</scope>
    <source>
        <strain evidence="2">PS312</strain>
    </source>
</reference>
<protein>
    <submittedName>
        <fullName evidence="2">DUF4440 domain-containing protein</fullName>
    </submittedName>
</protein>
<sequence length="123" mass="13686">MPLTSEQAKAILKPIHAAYTENLENGNVEIVANFYATDGVLVHKGKNCAYGREDIAKYLAPFAVASDTTITNELYEATSDHIVYQAVFKTVIKSSGAEFGGKFEQVFRKDGDKWLIIFDEFET</sequence>
<dbReference type="SUPFAM" id="SSF54427">
    <property type="entry name" value="NTF2-like"/>
    <property type="match status" value="1"/>
</dbReference>
<proteinExistence type="predicted"/>
<dbReference type="InterPro" id="IPR027843">
    <property type="entry name" value="DUF4440"/>
</dbReference>
<dbReference type="InterPro" id="IPR032710">
    <property type="entry name" value="NTF2-like_dom_sf"/>
</dbReference>
<feature type="domain" description="DUF4440" evidence="1">
    <location>
        <begin position="13"/>
        <end position="116"/>
    </location>
</feature>
<dbReference type="Gene3D" id="3.10.450.50">
    <property type="match status" value="1"/>
</dbReference>
<dbReference type="EnsemblMetazoa" id="PPA41811.1">
    <property type="protein sequence ID" value="PPA41811.1"/>
    <property type="gene ID" value="WBGene00280180"/>
</dbReference>
<reference evidence="3" key="1">
    <citation type="journal article" date="2008" name="Nat. Genet.">
        <title>The Pristionchus pacificus genome provides a unique perspective on nematode lifestyle and parasitism.</title>
        <authorList>
            <person name="Dieterich C."/>
            <person name="Clifton S.W."/>
            <person name="Schuster L.N."/>
            <person name="Chinwalla A."/>
            <person name="Delehaunty K."/>
            <person name="Dinkelacker I."/>
            <person name="Fulton L."/>
            <person name="Fulton R."/>
            <person name="Godfrey J."/>
            <person name="Minx P."/>
            <person name="Mitreva M."/>
            <person name="Roeseler W."/>
            <person name="Tian H."/>
            <person name="Witte H."/>
            <person name="Yang S.P."/>
            <person name="Wilson R.K."/>
            <person name="Sommer R.J."/>
        </authorList>
    </citation>
    <scope>NUCLEOTIDE SEQUENCE [LARGE SCALE GENOMIC DNA]</scope>
    <source>
        <strain evidence="3">PS312</strain>
    </source>
</reference>
<dbReference type="AlphaFoldDB" id="A0A2A6CPM2"/>
<evidence type="ECO:0000313" key="2">
    <source>
        <dbReference type="EnsemblMetazoa" id="PPA41811.1"/>
    </source>
</evidence>
<dbReference type="Pfam" id="PF14534">
    <property type="entry name" value="DUF4440"/>
    <property type="match status" value="1"/>
</dbReference>
<dbReference type="Proteomes" id="UP000005239">
    <property type="component" value="Unassembled WGS sequence"/>
</dbReference>
<evidence type="ECO:0000259" key="1">
    <source>
        <dbReference type="Pfam" id="PF14534"/>
    </source>
</evidence>
<dbReference type="PANTHER" id="PTHR31664">
    <property type="entry name" value="PROTEIN CBG16427"/>
    <property type="match status" value="1"/>
</dbReference>
<dbReference type="PANTHER" id="PTHR31664:SF4">
    <property type="entry name" value="DUF4440 DOMAIN-CONTAINING PROTEIN"/>
    <property type="match status" value="1"/>
</dbReference>